<dbReference type="AlphaFoldDB" id="B9XDA7"/>
<dbReference type="SMART" id="SM00448">
    <property type="entry name" value="REC"/>
    <property type="match status" value="1"/>
</dbReference>
<dbReference type="PANTHER" id="PTHR44520:SF1">
    <property type="entry name" value="TWO-COMPONENT SYSTEM REGULATORY PROTEIN"/>
    <property type="match status" value="1"/>
</dbReference>
<feature type="domain" description="Response regulatory" evidence="2">
    <location>
        <begin position="5"/>
        <end position="132"/>
    </location>
</feature>
<keyword evidence="4" id="KW-1185">Reference proteome</keyword>
<keyword evidence="1" id="KW-0597">Phosphoprotein</keyword>
<feature type="modified residue" description="4-aspartylphosphate" evidence="1">
    <location>
        <position position="66"/>
    </location>
</feature>
<dbReference type="Pfam" id="PF00072">
    <property type="entry name" value="Response_reg"/>
    <property type="match status" value="1"/>
</dbReference>
<protein>
    <submittedName>
        <fullName evidence="3">Response regulator receiver protein</fullName>
    </submittedName>
</protein>
<dbReference type="GO" id="GO:0000160">
    <property type="term" value="P:phosphorelay signal transduction system"/>
    <property type="evidence" value="ECO:0007669"/>
    <property type="project" value="InterPro"/>
</dbReference>
<sequence>MTKRTILVVEDNPDDVLLFHQAMHSNRIANPIRRVENGLEAVAYLEGKGKYMDREAFPLPCVMFTDLKMPFMNGFELLEWLKGKPEYSMMPVIVFTSFKGEEVKRVYSLGADYFVAKTGSLDGFIESIQEAAGEWWWCEQPALQVKACQPGAF</sequence>
<dbReference type="Gene3D" id="3.40.50.2300">
    <property type="match status" value="1"/>
</dbReference>
<dbReference type="EMBL" id="ABOX02000006">
    <property type="protein sequence ID" value="EEF62053.1"/>
    <property type="molecule type" value="Genomic_DNA"/>
</dbReference>
<evidence type="ECO:0000313" key="4">
    <source>
        <dbReference type="Proteomes" id="UP000003688"/>
    </source>
</evidence>
<dbReference type="OrthoDB" id="192140at2"/>
<organism evidence="3 4">
    <name type="scientific">Pedosphaera parvula (strain Ellin514)</name>
    <dbReference type="NCBI Taxonomy" id="320771"/>
    <lineage>
        <taxon>Bacteria</taxon>
        <taxon>Pseudomonadati</taxon>
        <taxon>Verrucomicrobiota</taxon>
        <taxon>Pedosphaerae</taxon>
        <taxon>Pedosphaerales</taxon>
        <taxon>Pedosphaeraceae</taxon>
        <taxon>Pedosphaera</taxon>
    </lineage>
</organism>
<dbReference type="PROSITE" id="PS50110">
    <property type="entry name" value="RESPONSE_REGULATORY"/>
    <property type="match status" value="1"/>
</dbReference>
<dbReference type="Proteomes" id="UP000003688">
    <property type="component" value="Unassembled WGS sequence"/>
</dbReference>
<accession>B9XDA7</accession>
<reference evidence="3 4" key="1">
    <citation type="journal article" date="2011" name="J. Bacteriol.">
        <title>Genome sequence of 'Pedosphaera parvula' Ellin514, an aerobic Verrucomicrobial isolate from pasture soil.</title>
        <authorList>
            <person name="Kant R."/>
            <person name="van Passel M.W."/>
            <person name="Sangwan P."/>
            <person name="Palva A."/>
            <person name="Lucas S."/>
            <person name="Copeland A."/>
            <person name="Lapidus A."/>
            <person name="Glavina Del Rio T."/>
            <person name="Dalin E."/>
            <person name="Tice H."/>
            <person name="Bruce D."/>
            <person name="Goodwin L."/>
            <person name="Pitluck S."/>
            <person name="Chertkov O."/>
            <person name="Larimer F.W."/>
            <person name="Land M.L."/>
            <person name="Hauser L."/>
            <person name="Brettin T.S."/>
            <person name="Detter J.C."/>
            <person name="Han S."/>
            <person name="de Vos W.M."/>
            <person name="Janssen P.H."/>
            <person name="Smidt H."/>
        </authorList>
    </citation>
    <scope>NUCLEOTIDE SEQUENCE [LARGE SCALE GENOMIC DNA]</scope>
    <source>
        <strain evidence="3 4">Ellin514</strain>
    </source>
</reference>
<evidence type="ECO:0000256" key="1">
    <source>
        <dbReference type="PROSITE-ProRule" id="PRU00169"/>
    </source>
</evidence>
<dbReference type="InterPro" id="IPR001789">
    <property type="entry name" value="Sig_transdc_resp-reg_receiver"/>
</dbReference>
<dbReference type="STRING" id="320771.Cflav_PD6328"/>
<proteinExistence type="predicted"/>
<dbReference type="SUPFAM" id="SSF52172">
    <property type="entry name" value="CheY-like"/>
    <property type="match status" value="1"/>
</dbReference>
<name>B9XDA7_PEDPL</name>
<evidence type="ECO:0000313" key="3">
    <source>
        <dbReference type="EMBL" id="EEF62053.1"/>
    </source>
</evidence>
<comment type="caution">
    <text evidence="3">The sequence shown here is derived from an EMBL/GenBank/DDBJ whole genome shotgun (WGS) entry which is preliminary data.</text>
</comment>
<dbReference type="PANTHER" id="PTHR44520">
    <property type="entry name" value="RESPONSE REGULATOR RCP1-RELATED"/>
    <property type="match status" value="1"/>
</dbReference>
<gene>
    <name evidence="3" type="ORF">Cflav_PD6328</name>
</gene>
<dbReference type="InterPro" id="IPR052893">
    <property type="entry name" value="TCS_response_regulator"/>
</dbReference>
<dbReference type="RefSeq" id="WP_007413805.1">
    <property type="nucleotide sequence ID" value="NZ_ABOX02000006.1"/>
</dbReference>
<evidence type="ECO:0000259" key="2">
    <source>
        <dbReference type="PROSITE" id="PS50110"/>
    </source>
</evidence>
<dbReference type="InterPro" id="IPR011006">
    <property type="entry name" value="CheY-like_superfamily"/>
</dbReference>
<dbReference type="CDD" id="cd17557">
    <property type="entry name" value="REC_Rcp-like"/>
    <property type="match status" value="1"/>
</dbReference>